<dbReference type="PANTHER" id="PTHR45726">
    <property type="entry name" value="LEUKOTRIENE A-4 HYDROLASE"/>
    <property type="match status" value="1"/>
</dbReference>
<dbReference type="Proteomes" id="UP000294257">
    <property type="component" value="Unassembled WGS sequence"/>
</dbReference>
<dbReference type="SUPFAM" id="SSF55486">
    <property type="entry name" value="Metalloproteases ('zincins'), catalytic domain"/>
    <property type="match status" value="1"/>
</dbReference>
<proteinExistence type="predicted"/>
<dbReference type="RefSeq" id="WP_130344798.1">
    <property type="nucleotide sequence ID" value="NZ_SGWQ01000004.1"/>
</dbReference>
<dbReference type="InterPro" id="IPR027268">
    <property type="entry name" value="Peptidase_M4/M1_CTD_sf"/>
</dbReference>
<keyword evidence="4" id="KW-1185">Reference proteome</keyword>
<protein>
    <submittedName>
        <fullName evidence="3">Peptidase M1-like protein</fullName>
    </submittedName>
</protein>
<comment type="caution">
    <text evidence="3">The sequence shown here is derived from an EMBL/GenBank/DDBJ whole genome shotgun (WGS) entry which is preliminary data.</text>
</comment>
<feature type="chain" id="PRO_5020991205" evidence="1">
    <location>
        <begin position="30"/>
        <end position="489"/>
    </location>
</feature>
<reference evidence="3 4" key="1">
    <citation type="submission" date="2019-02" db="EMBL/GenBank/DDBJ databases">
        <title>Genomic Encyclopedia of Type Strains, Phase IV (KMG-IV): sequencing the most valuable type-strain genomes for metagenomic binning, comparative biology and taxonomic classification.</title>
        <authorList>
            <person name="Goeker M."/>
        </authorList>
    </citation>
    <scope>NUCLEOTIDE SEQUENCE [LARGE SCALE GENOMIC DNA]</scope>
    <source>
        <strain evidence="3 4">DSM 101727</strain>
    </source>
</reference>
<evidence type="ECO:0000313" key="3">
    <source>
        <dbReference type="EMBL" id="RZS39243.1"/>
    </source>
</evidence>
<feature type="domain" description="Aminopeptidase N-like N-terminal" evidence="2">
    <location>
        <begin position="75"/>
        <end position="242"/>
    </location>
</feature>
<dbReference type="InterPro" id="IPR045357">
    <property type="entry name" value="Aminopeptidase_N-like_N"/>
</dbReference>
<dbReference type="InterPro" id="IPR034015">
    <property type="entry name" value="M1_LTA4H"/>
</dbReference>
<accession>A0A4V2ESZ0</accession>
<dbReference type="Gene3D" id="1.10.390.10">
    <property type="entry name" value="Neutral Protease Domain 2"/>
    <property type="match status" value="1"/>
</dbReference>
<dbReference type="OrthoDB" id="100605at2"/>
<sequence length="489" mass="52651">MKRKPARAIVVGCVAGSLALTALAVPALASPGTAPGTNGDPEIGADGWVHVEPNGTVLGPDPYYPKDGNGGYRAENYKVDVKYDPASKKLDGTAVMTAKTTQRLKQFNLDLQGLEVSSVKVNGAEAKHSRADEHELVIVPATVLEKDAAVTVEVVYSGTPAAIDTPRGKTGWQELPGGGAVAAGAPHSARTWFPINDTQMAKATFDLTATVPDGWSVVSIGAEQQVTRANGQATFTWKEAGKVPPQGIAIGIDKWEFERGSLPDGKPVVNAFAPDAGDKRDLAKKLPEVVEFLATKMGAYPQSSAGGMFLPKSTGYTAPAQGRPVYDGSADLSTLVYATASQWWGNLLSVEMWKDTCLMDCVAHYATWMWDEKNGADLAARYKEIVEANRDKPEFWATNLGDPGAGKEYATTAKGVLLMHALRKQIGDAKFDSILKSFPANNKNWNQGWHDWELYVNAVTQQKLNDFFAAWVHGTKIPEEKFLYPQGAK</sequence>
<evidence type="ECO:0000313" key="4">
    <source>
        <dbReference type="Proteomes" id="UP000294257"/>
    </source>
</evidence>
<gene>
    <name evidence="3" type="ORF">EV193_104460</name>
</gene>
<keyword evidence="1" id="KW-0732">Signal</keyword>
<dbReference type="EMBL" id="SGWQ01000004">
    <property type="protein sequence ID" value="RZS39243.1"/>
    <property type="molecule type" value="Genomic_DNA"/>
</dbReference>
<dbReference type="PANTHER" id="PTHR45726:SF3">
    <property type="entry name" value="LEUKOTRIENE A-4 HYDROLASE"/>
    <property type="match status" value="1"/>
</dbReference>
<dbReference type="Pfam" id="PF17900">
    <property type="entry name" value="Peptidase_M1_N"/>
    <property type="match status" value="1"/>
</dbReference>
<name>A0A4V2ESZ0_9PSEU</name>
<dbReference type="SUPFAM" id="SSF63737">
    <property type="entry name" value="Leukotriene A4 hydrolase N-terminal domain"/>
    <property type="match status" value="1"/>
</dbReference>
<feature type="signal peptide" evidence="1">
    <location>
        <begin position="1"/>
        <end position="29"/>
    </location>
</feature>
<dbReference type="AlphaFoldDB" id="A0A4V2ESZ0"/>
<organism evidence="3 4">
    <name type="scientific">Herbihabitans rhizosphaerae</name>
    <dbReference type="NCBI Taxonomy" id="1872711"/>
    <lineage>
        <taxon>Bacteria</taxon>
        <taxon>Bacillati</taxon>
        <taxon>Actinomycetota</taxon>
        <taxon>Actinomycetes</taxon>
        <taxon>Pseudonocardiales</taxon>
        <taxon>Pseudonocardiaceae</taxon>
        <taxon>Herbihabitans</taxon>
    </lineage>
</organism>
<dbReference type="Gene3D" id="2.60.40.1730">
    <property type="entry name" value="tricorn interacting facor f3 domain"/>
    <property type="match status" value="1"/>
</dbReference>
<dbReference type="InterPro" id="IPR042097">
    <property type="entry name" value="Aminopeptidase_N-like_N_sf"/>
</dbReference>
<evidence type="ECO:0000256" key="1">
    <source>
        <dbReference type="SAM" id="SignalP"/>
    </source>
</evidence>
<evidence type="ECO:0000259" key="2">
    <source>
        <dbReference type="Pfam" id="PF17900"/>
    </source>
</evidence>